<dbReference type="RefSeq" id="WP_135969737.1">
    <property type="nucleotide sequence ID" value="NZ_JANJZI010000010.1"/>
</dbReference>
<feature type="transmembrane region" description="Helical" evidence="1">
    <location>
        <begin position="20"/>
        <end position="43"/>
    </location>
</feature>
<sequence length="340" mass="36137">MAESAVRPASGIGRNRMLKIIGIVLASVAALVLAAVIGLNLYVRVAFGSFYNQAEREFAIPGVDSGFVCQDLDHLQGSDAWLFSGYMVDSGPSPLYRRAVDGAIARLLVQTPDGELYQGHGSAITSTDQYAYLACEEGYLVLDAEEVATAADGATVRALARVELDFSPAFMNIEGDTLLTGEFYFPGDYETPKSHRIATPDGAENPAVMYAYPLDPNAPFGVAALPERVYSIPGMIQGVCTAGENRLVLSQSYGVAPSHLLAYDIAHLAPSGTFTADGAEVPLYCLDSRSLGADVEAPPMAEGIESYDGRVYVSDESASNKYFFGKLYGAGVVYSLAMEG</sequence>
<reference evidence="2 3" key="1">
    <citation type="submission" date="2019-09" db="EMBL/GenBank/DDBJ databases">
        <title>Whole genome shotgun sequencing (WGS) of Ellagibacter isourolithinifaciens DSM 104140(T) and Adlercreutzia muris DSM 29508(T).</title>
        <authorList>
            <person name="Stoll D.A."/>
            <person name="Danylec N."/>
            <person name="Huch M."/>
        </authorList>
    </citation>
    <scope>NUCLEOTIDE SEQUENCE [LARGE SCALE GENOMIC DNA]</scope>
    <source>
        <strain evidence="2 3">DSM 29508</strain>
    </source>
</reference>
<evidence type="ECO:0000256" key="1">
    <source>
        <dbReference type="SAM" id="Phobius"/>
    </source>
</evidence>
<keyword evidence="1" id="KW-1133">Transmembrane helix</keyword>
<name>A0A7C8FLR1_9ACTN</name>
<accession>A0A7C8FLR1</accession>
<keyword evidence="3" id="KW-1185">Reference proteome</keyword>
<evidence type="ECO:0000313" key="3">
    <source>
        <dbReference type="Proteomes" id="UP000479639"/>
    </source>
</evidence>
<proteinExistence type="predicted"/>
<dbReference type="AlphaFoldDB" id="A0A7C8FLR1"/>
<comment type="caution">
    <text evidence="2">The sequence shown here is derived from an EMBL/GenBank/DDBJ whole genome shotgun (WGS) entry which is preliminary data.</text>
</comment>
<dbReference type="EMBL" id="WAJS01000012">
    <property type="protein sequence ID" value="KAB1650628.1"/>
    <property type="molecule type" value="Genomic_DNA"/>
</dbReference>
<organism evidence="2 3">
    <name type="scientific">Adlercreutzia muris</name>
    <dbReference type="NCBI Taxonomy" id="1796610"/>
    <lineage>
        <taxon>Bacteria</taxon>
        <taxon>Bacillati</taxon>
        <taxon>Actinomycetota</taxon>
        <taxon>Coriobacteriia</taxon>
        <taxon>Eggerthellales</taxon>
        <taxon>Eggerthellaceae</taxon>
        <taxon>Adlercreutzia</taxon>
    </lineage>
</organism>
<gene>
    <name evidence="2" type="ORF">F8D48_04860</name>
</gene>
<keyword evidence="1" id="KW-0812">Transmembrane</keyword>
<evidence type="ECO:0000313" key="2">
    <source>
        <dbReference type="EMBL" id="KAB1650628.1"/>
    </source>
</evidence>
<protein>
    <submittedName>
        <fullName evidence="2">Uncharacterized protein</fullName>
    </submittedName>
</protein>
<keyword evidence="1" id="KW-0472">Membrane</keyword>
<dbReference type="Proteomes" id="UP000479639">
    <property type="component" value="Unassembled WGS sequence"/>
</dbReference>